<feature type="region of interest" description="Disordered" evidence="1">
    <location>
        <begin position="15"/>
        <end position="44"/>
    </location>
</feature>
<dbReference type="EMBL" id="CADCXU010008209">
    <property type="protein sequence ID" value="CAA9999097.1"/>
    <property type="molecule type" value="Genomic_DNA"/>
</dbReference>
<protein>
    <submittedName>
        <fullName evidence="2">Uncharacterized protein</fullName>
    </submittedName>
</protein>
<reference evidence="2 3" key="1">
    <citation type="submission" date="2020-02" db="EMBL/GenBank/DDBJ databases">
        <authorList>
            <person name="Ferguson B K."/>
        </authorList>
    </citation>
    <scope>NUCLEOTIDE SEQUENCE [LARGE SCALE GENOMIC DNA]</scope>
</reference>
<name>A0A6H5G946_9HEMI</name>
<accession>A0A6H5G946</accession>
<dbReference type="AlphaFoldDB" id="A0A6H5G946"/>
<evidence type="ECO:0000256" key="1">
    <source>
        <dbReference type="SAM" id="MobiDB-lite"/>
    </source>
</evidence>
<organism evidence="2 3">
    <name type="scientific">Nesidiocoris tenuis</name>
    <dbReference type="NCBI Taxonomy" id="355587"/>
    <lineage>
        <taxon>Eukaryota</taxon>
        <taxon>Metazoa</taxon>
        <taxon>Ecdysozoa</taxon>
        <taxon>Arthropoda</taxon>
        <taxon>Hexapoda</taxon>
        <taxon>Insecta</taxon>
        <taxon>Pterygota</taxon>
        <taxon>Neoptera</taxon>
        <taxon>Paraneoptera</taxon>
        <taxon>Hemiptera</taxon>
        <taxon>Heteroptera</taxon>
        <taxon>Panheteroptera</taxon>
        <taxon>Cimicomorpha</taxon>
        <taxon>Miridae</taxon>
        <taxon>Dicyphina</taxon>
        <taxon>Nesidiocoris</taxon>
    </lineage>
</organism>
<sequence length="98" mass="10656">MRMLCNADVYCTDDARSRSHQRSVRTGSQAALCSHEHPPDQPGHAVHRSVGALFVLRPSCTDHPHGSHPGGRAQFEHCLSGQHVPGLSDVSEINSPRI</sequence>
<keyword evidence="3" id="KW-1185">Reference proteome</keyword>
<gene>
    <name evidence="2" type="ORF">NTEN_LOCUS5380</name>
</gene>
<proteinExistence type="predicted"/>
<evidence type="ECO:0000313" key="3">
    <source>
        <dbReference type="Proteomes" id="UP000479000"/>
    </source>
</evidence>
<evidence type="ECO:0000313" key="2">
    <source>
        <dbReference type="EMBL" id="CAA9999097.1"/>
    </source>
</evidence>
<dbReference type="Proteomes" id="UP000479000">
    <property type="component" value="Unassembled WGS sequence"/>
</dbReference>